<feature type="chain" id="PRO_5046366072" evidence="1">
    <location>
        <begin position="21"/>
        <end position="159"/>
    </location>
</feature>
<dbReference type="EMBL" id="CP071247">
    <property type="protein sequence ID" value="QSP95090.1"/>
    <property type="molecule type" value="Genomic_DNA"/>
</dbReference>
<evidence type="ECO:0000313" key="2">
    <source>
        <dbReference type="EMBL" id="QSP95090.1"/>
    </source>
</evidence>
<feature type="signal peptide" evidence="1">
    <location>
        <begin position="1"/>
        <end position="20"/>
    </location>
</feature>
<sequence>MTRILSAVTLAFLLATPVYSEPFAEWGYLSSDGVERIKVTDLEPGMQMPSKKAVGFALMPETVALGVFPARGDTSDCAITLRTQRGVKETCEFYKTEFEVKGIKFEEVNHPEYCSYFASGEYVPGVVVSSMDGLDGLYSINGVTQIDLNFESQTAYRCD</sequence>
<gene>
    <name evidence="2" type="ORF">LPB19_01315</name>
</gene>
<dbReference type="Proteomes" id="UP000663555">
    <property type="component" value="Chromosome"/>
</dbReference>
<keyword evidence="3" id="KW-1185">Reference proteome</keyword>
<evidence type="ECO:0000313" key="3">
    <source>
        <dbReference type="Proteomes" id="UP000663555"/>
    </source>
</evidence>
<accession>A0ABX7MUG8</accession>
<proteinExistence type="predicted"/>
<reference evidence="2 3" key="1">
    <citation type="submission" date="2021-03" db="EMBL/GenBank/DDBJ databases">
        <title>Genome sequencing of Marinobacter sp. LPB0319.</title>
        <authorList>
            <person name="Kim J."/>
        </authorList>
    </citation>
    <scope>NUCLEOTIDE SEQUENCE [LARGE SCALE GENOMIC DNA]</scope>
    <source>
        <strain evidence="2 3">LPB0319</strain>
    </source>
</reference>
<organism evidence="2 3">
    <name type="scientific">Marinobacter salinisoli</name>
    <dbReference type="NCBI Taxonomy" id="2769486"/>
    <lineage>
        <taxon>Bacteria</taxon>
        <taxon>Pseudomonadati</taxon>
        <taxon>Pseudomonadota</taxon>
        <taxon>Gammaproteobacteria</taxon>
        <taxon>Pseudomonadales</taxon>
        <taxon>Marinobacteraceae</taxon>
        <taxon>Marinobacter</taxon>
    </lineage>
</organism>
<evidence type="ECO:0000256" key="1">
    <source>
        <dbReference type="SAM" id="SignalP"/>
    </source>
</evidence>
<dbReference type="RefSeq" id="WP_206644297.1">
    <property type="nucleotide sequence ID" value="NZ_CP071247.1"/>
</dbReference>
<name>A0ABX7MUG8_9GAMM</name>
<keyword evidence="1" id="KW-0732">Signal</keyword>
<protein>
    <submittedName>
        <fullName evidence="2">Uncharacterized protein</fullName>
    </submittedName>
</protein>